<feature type="domain" description="EF-hand" evidence="2">
    <location>
        <begin position="46"/>
        <end position="81"/>
    </location>
</feature>
<feature type="domain" description="EF-hand" evidence="2">
    <location>
        <begin position="83"/>
        <end position="118"/>
    </location>
</feature>
<dbReference type="Proteomes" id="UP000275846">
    <property type="component" value="Unassembled WGS sequence"/>
</dbReference>
<dbReference type="OrthoDB" id="293868at2759"/>
<dbReference type="SMART" id="SM00054">
    <property type="entry name" value="EFh"/>
    <property type="match status" value="2"/>
</dbReference>
<dbReference type="InterPro" id="IPR018247">
    <property type="entry name" value="EF_Hand_1_Ca_BS"/>
</dbReference>
<evidence type="ECO:0000313" key="5">
    <source>
        <dbReference type="WBParaSite" id="SSLN_0001485201-mRNA-1"/>
    </source>
</evidence>
<sequence length="154" mass="17919">MHRRLLRENTGRRRRLVDLFYQMDTNHDRILSACEVNSYLRQHGYDDAAIMQSFWQTFDRNRDHQITAEEYNEVLARLPDDSVDAGRFRRVFATLDVNNDGRLDVPELQAILLALGDPANEALLRALLELHQFSPDAGLSFEDFLSFFSDPTFV</sequence>
<dbReference type="InterPro" id="IPR002048">
    <property type="entry name" value="EF_hand_dom"/>
</dbReference>
<dbReference type="WBParaSite" id="SSLN_0001485201-mRNA-1">
    <property type="protein sequence ID" value="SSLN_0001485201-mRNA-1"/>
    <property type="gene ID" value="SSLN_0001485201"/>
</dbReference>
<evidence type="ECO:0000259" key="2">
    <source>
        <dbReference type="PROSITE" id="PS50222"/>
    </source>
</evidence>
<dbReference type="GO" id="GO:0005509">
    <property type="term" value="F:calcium ion binding"/>
    <property type="evidence" value="ECO:0007669"/>
    <property type="project" value="InterPro"/>
</dbReference>
<dbReference type="Pfam" id="PF13499">
    <property type="entry name" value="EF-hand_7"/>
    <property type="match status" value="2"/>
</dbReference>
<dbReference type="STRING" id="70667.A0A183TCW2"/>
<keyword evidence="4" id="KW-1185">Reference proteome</keyword>
<proteinExistence type="predicted"/>
<protein>
    <submittedName>
        <fullName evidence="5">Calmodulin</fullName>
    </submittedName>
</protein>
<evidence type="ECO:0000256" key="1">
    <source>
        <dbReference type="ARBA" id="ARBA00022837"/>
    </source>
</evidence>
<keyword evidence="1" id="KW-0106">Calcium</keyword>
<dbReference type="AlphaFoldDB" id="A0A183TCW2"/>
<name>A0A183TCW2_SCHSO</name>
<dbReference type="EMBL" id="UYSU01038842">
    <property type="protein sequence ID" value="VDM00696.1"/>
    <property type="molecule type" value="Genomic_DNA"/>
</dbReference>
<dbReference type="InterPro" id="IPR011992">
    <property type="entry name" value="EF-hand-dom_pair"/>
</dbReference>
<dbReference type="SUPFAM" id="SSF47473">
    <property type="entry name" value="EF-hand"/>
    <property type="match status" value="1"/>
</dbReference>
<reference evidence="3 4" key="2">
    <citation type="submission" date="2018-11" db="EMBL/GenBank/DDBJ databases">
        <authorList>
            <consortium name="Pathogen Informatics"/>
        </authorList>
    </citation>
    <scope>NUCLEOTIDE SEQUENCE [LARGE SCALE GENOMIC DNA]</scope>
    <source>
        <strain evidence="3 4">NST_G2</strain>
    </source>
</reference>
<gene>
    <name evidence="3" type="ORF">SSLN_LOCUS14310</name>
</gene>
<organism evidence="5">
    <name type="scientific">Schistocephalus solidus</name>
    <name type="common">Tapeworm</name>
    <dbReference type="NCBI Taxonomy" id="70667"/>
    <lineage>
        <taxon>Eukaryota</taxon>
        <taxon>Metazoa</taxon>
        <taxon>Spiralia</taxon>
        <taxon>Lophotrochozoa</taxon>
        <taxon>Platyhelminthes</taxon>
        <taxon>Cestoda</taxon>
        <taxon>Eucestoda</taxon>
        <taxon>Diphyllobothriidea</taxon>
        <taxon>Diphyllobothriidae</taxon>
        <taxon>Schistocephalus</taxon>
    </lineage>
</organism>
<dbReference type="PROSITE" id="PS00018">
    <property type="entry name" value="EF_HAND_1"/>
    <property type="match status" value="2"/>
</dbReference>
<dbReference type="PROSITE" id="PS50222">
    <property type="entry name" value="EF_HAND_2"/>
    <property type="match status" value="2"/>
</dbReference>
<accession>A0A183TCW2</accession>
<evidence type="ECO:0000313" key="4">
    <source>
        <dbReference type="Proteomes" id="UP000275846"/>
    </source>
</evidence>
<dbReference type="Gene3D" id="1.10.238.10">
    <property type="entry name" value="EF-hand"/>
    <property type="match status" value="1"/>
</dbReference>
<evidence type="ECO:0000313" key="3">
    <source>
        <dbReference type="EMBL" id="VDM00696.1"/>
    </source>
</evidence>
<reference evidence="5" key="1">
    <citation type="submission" date="2016-06" db="UniProtKB">
        <authorList>
            <consortium name="WormBaseParasite"/>
        </authorList>
    </citation>
    <scope>IDENTIFICATION</scope>
</reference>